<dbReference type="PRINTS" id="PR00411">
    <property type="entry name" value="PNDRDTASEI"/>
</dbReference>
<dbReference type="EC" id="1.8.1.7" evidence="3 17"/>
<feature type="active site" description="Proton acceptor" evidence="13">
    <location>
        <position position="532"/>
    </location>
</feature>
<gene>
    <name evidence="20" type="ORF">CLCR_05638</name>
</gene>
<evidence type="ECO:0000256" key="9">
    <source>
        <dbReference type="ARBA" id="ARBA00023002"/>
    </source>
</evidence>
<proteinExistence type="inferred from homology"/>
<feature type="binding site" evidence="14">
    <location>
        <position position="120"/>
    </location>
    <ligand>
        <name>FAD</name>
        <dbReference type="ChEBI" id="CHEBI:57692"/>
    </ligand>
</feature>
<keyword evidence="11 16" id="KW-0676">Redox-active center</keyword>
<feature type="binding site" evidence="14">
    <location>
        <position position="390"/>
    </location>
    <ligand>
        <name>FAD</name>
        <dbReference type="ChEBI" id="CHEBI:57692"/>
    </ligand>
</feature>
<evidence type="ECO:0000256" key="11">
    <source>
        <dbReference type="ARBA" id="ARBA00023284"/>
    </source>
</evidence>
<dbReference type="GO" id="GO:0005739">
    <property type="term" value="C:mitochondrion"/>
    <property type="evidence" value="ECO:0007669"/>
    <property type="project" value="TreeGrafter"/>
</dbReference>
<dbReference type="PANTHER" id="PTHR42737:SF1">
    <property type="entry name" value="GLUTATHIONE REDUCTASE"/>
    <property type="match status" value="1"/>
</dbReference>
<feature type="domain" description="Pyridine nucleotide-disulphide oxidoreductase dimerisation" evidence="18">
    <location>
        <begin position="428"/>
        <end position="542"/>
    </location>
</feature>
<dbReference type="OrthoDB" id="5956163at2759"/>
<dbReference type="GO" id="GO:0050660">
    <property type="term" value="F:flavin adenine dinucleotide binding"/>
    <property type="evidence" value="ECO:0007669"/>
    <property type="project" value="InterPro"/>
</dbReference>
<keyword evidence="5 17" id="KW-0963">Cytoplasm</keyword>
<evidence type="ECO:0000313" key="21">
    <source>
        <dbReference type="Proteomes" id="UP000094526"/>
    </source>
</evidence>
<dbReference type="SUPFAM" id="SSF51905">
    <property type="entry name" value="FAD/NAD(P)-binding domain"/>
    <property type="match status" value="1"/>
</dbReference>
<dbReference type="InterPro" id="IPR023753">
    <property type="entry name" value="FAD/NAD-binding_dom"/>
</dbReference>
<protein>
    <recommendedName>
        <fullName evidence="4 17">Glutathione reductase</fullName>
        <ecNumber evidence="3 17">1.8.1.7</ecNumber>
    </recommendedName>
</protein>
<evidence type="ECO:0000256" key="2">
    <source>
        <dbReference type="ARBA" id="ARBA00007532"/>
    </source>
</evidence>
<dbReference type="PANTHER" id="PTHR42737">
    <property type="entry name" value="GLUTATHIONE REDUCTASE"/>
    <property type="match status" value="1"/>
</dbReference>
<dbReference type="PIRSF" id="PIRSF000350">
    <property type="entry name" value="Mercury_reductase_MerA"/>
    <property type="match status" value="1"/>
</dbReference>
<dbReference type="Gene3D" id="3.30.390.30">
    <property type="match status" value="1"/>
</dbReference>
<evidence type="ECO:0000256" key="8">
    <source>
        <dbReference type="ARBA" id="ARBA00022857"/>
    </source>
</evidence>
<dbReference type="InterPro" id="IPR006322">
    <property type="entry name" value="Glutathione_Rdtase_euk/bac"/>
</dbReference>
<evidence type="ECO:0000256" key="16">
    <source>
        <dbReference type="RuleBase" id="RU003691"/>
    </source>
</evidence>
<dbReference type="VEuPathDB" id="FungiDB:CLCR_05638"/>
<dbReference type="FunFam" id="3.50.50.60:FF:000141">
    <property type="entry name" value="Glutathione reductase"/>
    <property type="match status" value="1"/>
</dbReference>
<comment type="function">
    <text evidence="12 17">Catalyzes the reduction of glutathione disulfide (GSSG) to reduced glutathione (GSH). Constitutes the major mechanism to maintain a high GSH:GSSG ratio in the cytosol.</text>
</comment>
<dbReference type="InterPro" id="IPR001100">
    <property type="entry name" value="Pyr_nuc-diS_OxRdtase"/>
</dbReference>
<comment type="subcellular location">
    <subcellularLocation>
        <location evidence="1 17">Cytoplasm</location>
    </subcellularLocation>
</comment>
<sequence length="543" mass="59188">MSIVSRRLWRLSAAACTPSPTLALASTRPSSAFESLPASPRSSSASASASRLSSLTRQFSSTAAKMAPITKQYDYIVIGGGSGGSGAARRASGWYGAKTCIIDAGVSGGCCVNVGCVPKKMTWNFASISEAVAAGKHYGYTFGDNNSFDFKTFVEKRDARIKVLNGAYENNWAKEGIELIHGTATFISEHEMEVKPKDGSEAFRVTAPHITIATGSYPTKPEGIKGSEYGITSDEYFAIKYLPKKMIFVGAGYIAVELAGVMNAIGVETHLFIRGDTFLRKFDPMIQETMTKHYEEIGVHVHRNHPGIKEVIQLNPGDEAGSDPREKKLKVIMNDGSEMETNELLWAIGRSPEDRGLGLENIDIKRNEKGHIVVDKYQNSSVSGVYALGDVTGQAELTPVAIAAGRQLGNRLFGPPQFKDAHLDYDRIPSVVFSHPECGTTGLTEPQAIERYGKENVKVYHTKFSAMFYDVYPPEEKKKEPTEFKIVCQGPREEIVGLHILGRGVDEMMQGFGVAVKMGATKKDFDSCVAIHPTSAEELVTMR</sequence>
<dbReference type="eggNOG" id="KOG0405">
    <property type="taxonomic scope" value="Eukaryota"/>
</dbReference>
<keyword evidence="9 16" id="KW-0560">Oxidoreductase</keyword>
<evidence type="ECO:0000259" key="19">
    <source>
        <dbReference type="Pfam" id="PF07992"/>
    </source>
</evidence>
<dbReference type="InterPro" id="IPR012999">
    <property type="entry name" value="Pyr_OxRdtase_I_AS"/>
</dbReference>
<comment type="cofactor">
    <cofactor evidence="14">
        <name>FAD</name>
        <dbReference type="ChEBI" id="CHEBI:57692"/>
    </cofactor>
    <text evidence="14">Binds 1 FAD per subunit.</text>
</comment>
<reference evidence="21" key="1">
    <citation type="submission" date="2015-07" db="EMBL/GenBank/DDBJ databases">
        <authorList>
            <person name="Teixeira M.M."/>
            <person name="Souza R.C."/>
            <person name="Almeida L.G."/>
            <person name="Vicente V.A."/>
            <person name="de Hoog S."/>
            <person name="Bocca A.L."/>
            <person name="de Almeida S.R."/>
            <person name="Vasconcelos A.T."/>
            <person name="Felipe M.S."/>
        </authorList>
    </citation>
    <scope>NUCLEOTIDE SEQUENCE [LARGE SCALE GENOMIC DNA]</scope>
    <source>
        <strain evidence="21">KSF</strain>
    </source>
</reference>
<keyword evidence="14" id="KW-0520">NAD</keyword>
<dbReference type="GO" id="GO:0006749">
    <property type="term" value="P:glutathione metabolic process"/>
    <property type="evidence" value="ECO:0007669"/>
    <property type="project" value="InterPro"/>
</dbReference>
<evidence type="ECO:0000256" key="7">
    <source>
        <dbReference type="ARBA" id="ARBA00022827"/>
    </source>
</evidence>
<dbReference type="PRINTS" id="PR00368">
    <property type="entry name" value="FADPNR"/>
</dbReference>
<dbReference type="VEuPathDB" id="FungiDB:G647_07063"/>
<dbReference type="PROSITE" id="PS00076">
    <property type="entry name" value="PYRIDINE_REDOX_1"/>
    <property type="match status" value="1"/>
</dbReference>
<dbReference type="NCBIfam" id="NF004776">
    <property type="entry name" value="PRK06116.1"/>
    <property type="match status" value="1"/>
</dbReference>
<dbReference type="Pfam" id="PF07992">
    <property type="entry name" value="Pyr_redox_2"/>
    <property type="match status" value="1"/>
</dbReference>
<evidence type="ECO:0000256" key="10">
    <source>
        <dbReference type="ARBA" id="ARBA00023157"/>
    </source>
</evidence>
<dbReference type="NCBIfam" id="TIGR01421">
    <property type="entry name" value="gluta_reduc_1"/>
    <property type="match status" value="1"/>
</dbReference>
<dbReference type="GO" id="GO:0050661">
    <property type="term" value="F:NADP binding"/>
    <property type="evidence" value="ECO:0007669"/>
    <property type="project" value="InterPro"/>
</dbReference>
<comment type="similarity">
    <text evidence="2 16">Belongs to the class-I pyridine nucleotide-disulfide oxidoreductase family.</text>
</comment>
<keyword evidence="21" id="KW-1185">Reference proteome</keyword>
<dbReference type="GO" id="GO:0004362">
    <property type="term" value="F:glutathione-disulfide reductase (NADPH) activity"/>
    <property type="evidence" value="ECO:0007669"/>
    <property type="project" value="UniProtKB-EC"/>
</dbReference>
<evidence type="ECO:0000256" key="5">
    <source>
        <dbReference type="ARBA" id="ARBA00022490"/>
    </source>
</evidence>
<dbReference type="SUPFAM" id="SSF55424">
    <property type="entry name" value="FAD/NAD-linked reductases, dimerisation (C-terminal) domain"/>
    <property type="match status" value="1"/>
</dbReference>
<dbReference type="EMBL" id="LGRB01000020">
    <property type="protein sequence ID" value="OCT44367.1"/>
    <property type="molecule type" value="Genomic_DNA"/>
</dbReference>
<dbReference type="Pfam" id="PF02852">
    <property type="entry name" value="Pyr_redox_dim"/>
    <property type="match status" value="1"/>
</dbReference>
<evidence type="ECO:0000256" key="1">
    <source>
        <dbReference type="ARBA" id="ARBA00004496"/>
    </source>
</evidence>
<evidence type="ECO:0000256" key="12">
    <source>
        <dbReference type="ARBA" id="ARBA00056905"/>
    </source>
</evidence>
<keyword evidence="10" id="KW-1015">Disulfide bond</keyword>
<comment type="catalytic activity">
    <reaction evidence="17">
        <text>2 glutathione + NADP(+) = glutathione disulfide + NADPH + H(+)</text>
        <dbReference type="Rhea" id="RHEA:11740"/>
        <dbReference type="ChEBI" id="CHEBI:15378"/>
        <dbReference type="ChEBI" id="CHEBI:57783"/>
        <dbReference type="ChEBI" id="CHEBI:57925"/>
        <dbReference type="ChEBI" id="CHEBI:58297"/>
        <dbReference type="ChEBI" id="CHEBI:58349"/>
        <dbReference type="EC" id="1.8.1.7"/>
    </reaction>
</comment>
<dbReference type="InterPro" id="IPR004099">
    <property type="entry name" value="Pyr_nucl-diS_OxRdtase_dimer"/>
</dbReference>
<keyword evidence="8 17" id="KW-0521">NADP</keyword>
<keyword evidence="7 14" id="KW-0274">FAD</keyword>
<organism evidence="20 21">
    <name type="scientific">Cladophialophora carrionii</name>
    <dbReference type="NCBI Taxonomy" id="86049"/>
    <lineage>
        <taxon>Eukaryota</taxon>
        <taxon>Fungi</taxon>
        <taxon>Dikarya</taxon>
        <taxon>Ascomycota</taxon>
        <taxon>Pezizomycotina</taxon>
        <taxon>Eurotiomycetes</taxon>
        <taxon>Chaetothyriomycetidae</taxon>
        <taxon>Chaetothyriales</taxon>
        <taxon>Herpotrichiellaceae</taxon>
        <taxon>Cladophialophora</taxon>
    </lineage>
</organism>
<dbReference type="InterPro" id="IPR046952">
    <property type="entry name" value="GSHR/TRXR-like"/>
</dbReference>
<evidence type="ECO:0000256" key="6">
    <source>
        <dbReference type="ARBA" id="ARBA00022630"/>
    </source>
</evidence>
<keyword evidence="14" id="KW-0547">Nucleotide-binding</keyword>
<dbReference type="InterPro" id="IPR036188">
    <property type="entry name" value="FAD/NAD-bd_sf"/>
</dbReference>
<evidence type="ECO:0000313" key="20">
    <source>
        <dbReference type="EMBL" id="OCT44367.1"/>
    </source>
</evidence>
<evidence type="ECO:0000256" key="3">
    <source>
        <dbReference type="ARBA" id="ARBA00012607"/>
    </source>
</evidence>
<feature type="binding site" evidence="14">
    <location>
        <position position="349"/>
    </location>
    <ligand>
        <name>NAD(+)</name>
        <dbReference type="ChEBI" id="CHEBI:57540"/>
    </ligand>
</feature>
<name>A0A1C1C7B2_9EURO</name>
<accession>A0A1C1C7B2</accession>
<evidence type="ECO:0000256" key="4">
    <source>
        <dbReference type="ARBA" id="ARBA00017111"/>
    </source>
</evidence>
<keyword evidence="6 16" id="KW-0285">Flavoprotein</keyword>
<dbReference type="AlphaFoldDB" id="A0A1C1C7B2"/>
<evidence type="ECO:0000256" key="14">
    <source>
        <dbReference type="PIRSR" id="PIRSR000350-3"/>
    </source>
</evidence>
<evidence type="ECO:0000256" key="17">
    <source>
        <dbReference type="RuleBase" id="RU365016"/>
    </source>
</evidence>
<dbReference type="Gene3D" id="3.50.50.60">
    <property type="entry name" value="FAD/NAD(P)-binding domain"/>
    <property type="match status" value="2"/>
</dbReference>
<feature type="binding site" evidence="14">
    <location>
        <begin position="250"/>
        <end position="257"/>
    </location>
    <ligand>
        <name>NAD(+)</name>
        <dbReference type="ChEBI" id="CHEBI:57540"/>
    </ligand>
</feature>
<dbReference type="STRING" id="86049.A0A1C1C7B2"/>
<dbReference type="GO" id="GO:0005829">
    <property type="term" value="C:cytosol"/>
    <property type="evidence" value="ECO:0007669"/>
    <property type="project" value="TreeGrafter"/>
</dbReference>
<feature type="binding site" evidence="14">
    <location>
        <begin position="214"/>
        <end position="216"/>
    </location>
    <ligand>
        <name>FAD</name>
        <dbReference type="ChEBI" id="CHEBI:57692"/>
    </ligand>
</feature>
<evidence type="ECO:0000259" key="18">
    <source>
        <dbReference type="Pfam" id="PF02852"/>
    </source>
</evidence>
<comment type="caution">
    <text evidence="20">The sequence shown here is derived from an EMBL/GenBank/DDBJ whole genome shotgun (WGS) entry which is preliminary data.</text>
</comment>
<evidence type="ECO:0000256" key="13">
    <source>
        <dbReference type="PIRSR" id="PIRSR000350-2"/>
    </source>
</evidence>
<dbReference type="InterPro" id="IPR016156">
    <property type="entry name" value="FAD/NAD-linked_Rdtase_dimer_sf"/>
</dbReference>
<feature type="disulfide bond" description="Redox-active" evidence="15">
    <location>
        <begin position="111"/>
        <end position="116"/>
    </location>
</feature>
<dbReference type="Proteomes" id="UP000094526">
    <property type="component" value="Unassembled WGS sequence"/>
</dbReference>
<dbReference type="GO" id="GO:0034599">
    <property type="term" value="P:cellular response to oxidative stress"/>
    <property type="evidence" value="ECO:0007669"/>
    <property type="project" value="TreeGrafter"/>
</dbReference>
<dbReference type="GO" id="GO:0045454">
    <property type="term" value="P:cell redox homeostasis"/>
    <property type="evidence" value="ECO:0007669"/>
    <property type="project" value="InterPro"/>
</dbReference>
<dbReference type="FunFam" id="3.30.390.30:FF:000003">
    <property type="entry name" value="Glutathione reductase"/>
    <property type="match status" value="1"/>
</dbReference>
<feature type="domain" description="FAD/NAD(P)-binding" evidence="19">
    <location>
        <begin position="73"/>
        <end position="405"/>
    </location>
</feature>
<evidence type="ECO:0000256" key="15">
    <source>
        <dbReference type="PIRSR" id="PIRSR000350-4"/>
    </source>
</evidence>